<comment type="subcellular location">
    <subcellularLocation>
        <location evidence="1">Cell junction</location>
    </subcellularLocation>
</comment>
<dbReference type="FunFam" id="1.25.10.10:FF:001390">
    <property type="entry name" value="Armadillo repeat protein, putative"/>
    <property type="match status" value="1"/>
</dbReference>
<feature type="region of interest" description="Disordered" evidence="7">
    <location>
        <begin position="71"/>
        <end position="100"/>
    </location>
</feature>
<feature type="compositionally biased region" description="Low complexity" evidence="7">
    <location>
        <begin position="1051"/>
        <end position="1067"/>
    </location>
</feature>
<evidence type="ECO:0000256" key="1">
    <source>
        <dbReference type="ARBA" id="ARBA00004282"/>
    </source>
</evidence>
<feature type="compositionally biased region" description="Low complexity" evidence="7">
    <location>
        <begin position="1075"/>
        <end position="1088"/>
    </location>
</feature>
<dbReference type="GO" id="GO:0005737">
    <property type="term" value="C:cytoplasm"/>
    <property type="evidence" value="ECO:0007669"/>
    <property type="project" value="TreeGrafter"/>
</dbReference>
<accession>A0A6B0VFK5</accession>
<dbReference type="GO" id="GO:0098609">
    <property type="term" value="P:cell-cell adhesion"/>
    <property type="evidence" value="ECO:0007669"/>
    <property type="project" value="InterPro"/>
</dbReference>
<keyword evidence="5" id="KW-0965">Cell junction</keyword>
<feature type="compositionally biased region" description="Pro residues" evidence="7">
    <location>
        <begin position="1089"/>
        <end position="1102"/>
    </location>
</feature>
<dbReference type="Pfam" id="PF00514">
    <property type="entry name" value="Arm"/>
    <property type="match status" value="4"/>
</dbReference>
<evidence type="ECO:0000256" key="5">
    <source>
        <dbReference type="ARBA" id="ARBA00022949"/>
    </source>
</evidence>
<dbReference type="SUPFAM" id="SSF48371">
    <property type="entry name" value="ARM repeat"/>
    <property type="match status" value="1"/>
</dbReference>
<dbReference type="PROSITE" id="PS50176">
    <property type="entry name" value="ARM_REPEAT"/>
    <property type="match status" value="3"/>
</dbReference>
<organism evidence="8">
    <name type="scientific">Ixodes ricinus</name>
    <name type="common">Common tick</name>
    <name type="synonym">Acarus ricinus</name>
    <dbReference type="NCBI Taxonomy" id="34613"/>
    <lineage>
        <taxon>Eukaryota</taxon>
        <taxon>Metazoa</taxon>
        <taxon>Ecdysozoa</taxon>
        <taxon>Arthropoda</taxon>
        <taxon>Chelicerata</taxon>
        <taxon>Arachnida</taxon>
        <taxon>Acari</taxon>
        <taxon>Parasitiformes</taxon>
        <taxon>Ixodida</taxon>
        <taxon>Ixodoidea</taxon>
        <taxon>Ixodidae</taxon>
        <taxon>Ixodinae</taxon>
        <taxon>Ixodes</taxon>
    </lineage>
</organism>
<evidence type="ECO:0000313" key="8">
    <source>
        <dbReference type="EMBL" id="MXV00930.1"/>
    </source>
</evidence>
<dbReference type="EMBL" id="GIFC01018846">
    <property type="protein sequence ID" value="MXV00930.1"/>
    <property type="molecule type" value="Transcribed_RNA"/>
</dbReference>
<keyword evidence="3" id="KW-0677">Repeat</keyword>
<feature type="compositionally biased region" description="Polar residues" evidence="7">
    <location>
        <begin position="1126"/>
        <end position="1138"/>
    </location>
</feature>
<feature type="region of interest" description="Disordered" evidence="7">
    <location>
        <begin position="254"/>
        <end position="329"/>
    </location>
</feature>
<feature type="compositionally biased region" description="Basic and acidic residues" evidence="7">
    <location>
        <begin position="1021"/>
        <end position="1032"/>
    </location>
</feature>
<keyword evidence="4" id="KW-0130">Cell adhesion</keyword>
<feature type="repeat" description="ARM" evidence="6">
    <location>
        <begin position="850"/>
        <end position="887"/>
    </location>
</feature>
<evidence type="ECO:0000256" key="6">
    <source>
        <dbReference type="PROSITE-ProRule" id="PRU00259"/>
    </source>
</evidence>
<protein>
    <submittedName>
        <fullName evidence="8">Putative neural adherens junction protein plakophilin</fullName>
    </submittedName>
</protein>
<dbReference type="GO" id="GO:0005634">
    <property type="term" value="C:nucleus"/>
    <property type="evidence" value="ECO:0007669"/>
    <property type="project" value="TreeGrafter"/>
</dbReference>
<evidence type="ECO:0000256" key="4">
    <source>
        <dbReference type="ARBA" id="ARBA00022889"/>
    </source>
</evidence>
<feature type="compositionally biased region" description="Polar residues" evidence="7">
    <location>
        <begin position="1000"/>
        <end position="1019"/>
    </location>
</feature>
<evidence type="ECO:0000256" key="2">
    <source>
        <dbReference type="ARBA" id="ARBA00005462"/>
    </source>
</evidence>
<dbReference type="FunFam" id="1.25.10.10:FF:001492">
    <property type="entry name" value="Catenin (cadherin-associated protein), delta 2b"/>
    <property type="match status" value="1"/>
</dbReference>
<dbReference type="SMART" id="SM00185">
    <property type="entry name" value="ARM"/>
    <property type="match status" value="6"/>
</dbReference>
<comment type="similarity">
    <text evidence="2">Belongs to the beta-catenin family.</text>
</comment>
<dbReference type="InterPro" id="IPR016024">
    <property type="entry name" value="ARM-type_fold"/>
</dbReference>
<feature type="compositionally biased region" description="Basic and acidic residues" evidence="7">
    <location>
        <begin position="414"/>
        <end position="425"/>
    </location>
</feature>
<name>A0A6B0VFK5_IXORI</name>
<dbReference type="PANTHER" id="PTHR10372">
    <property type="entry name" value="PLAKOPHILLIN-RELATED"/>
    <property type="match status" value="1"/>
</dbReference>
<feature type="region of interest" description="Disordered" evidence="7">
    <location>
        <begin position="346"/>
        <end position="435"/>
    </location>
</feature>
<dbReference type="InterPro" id="IPR000225">
    <property type="entry name" value="Armadillo"/>
</dbReference>
<evidence type="ECO:0000256" key="3">
    <source>
        <dbReference type="ARBA" id="ARBA00022737"/>
    </source>
</evidence>
<reference evidence="8" key="1">
    <citation type="submission" date="2019-12" db="EMBL/GenBank/DDBJ databases">
        <title>An insight into the sialome of adult female Ixodes ricinus ticks feeding for 6 days.</title>
        <authorList>
            <person name="Perner J."/>
            <person name="Ribeiro J.M.C."/>
        </authorList>
    </citation>
    <scope>NUCLEOTIDE SEQUENCE</scope>
    <source>
        <strain evidence="8">Semi-engorged</strain>
        <tissue evidence="8">Salivary glands</tissue>
    </source>
</reference>
<feature type="compositionally biased region" description="Basic and acidic residues" evidence="7">
    <location>
        <begin position="759"/>
        <end position="768"/>
    </location>
</feature>
<proteinExistence type="inferred from homology"/>
<sequence>MPASQDAMLEPPLMHTYPNSCAASILQSVKEQEAQFELLTRQLEAERQTVASQLEKFKLRDRDDVGSVSSVSVTGSAEEPPCNWRSPQLGNFATDDQETRPKMTDSHLIINRKTESTEEEHLVRTELVERMQRRYYPDQTTTEYHRYMQDGSSPQVQESYSMNYHTTTSTNGHQVGDGEHSPNSSKMVLPSENTQLVSRTTQQTKTQQVKTVTKVVKTREVRHVGPDGQPLEYNPYGTHGMPMSGPDYVTYPYSGPTDNSHGYGTYDSGEPPSPASQVAPPHSGYPQDYATYGSYLRDYDYGGYPGQAPTPPSVTSESPLPPHAVPQAATSRSIMSPLMVAPEGYNHGHSGYDELEPVPPRGGTEYVQDRYRSTPSPAPHPDRYATYGYLGPPGATSPGYSPGYEGAPPPQGYLDRRPSYDEHHPPGGPGGARAGVPGMGPYGAPHAVFEEEEGGPAPPLDGPPRPYGGPLDGTDLRGGGDVRWRDPDLHEVIEFLGHPNSVVRANAAAYLQHLCYMDNSMKQKTRALGGIPLLIELLNQEIPEIQRNACGALRNLSYGRQNDENKRAIRNAGGIPALVRLLRKTPDNEIRELVTGVLWNLSSCEELKRPIIDDALSVLVNHVIIPLSGWDRNRDRGDHTKPQEIYWTIVFRNANGVLRNVSSAGEYARQKLRECEGLCDALVHLVRTAVRKNDMDNKSVENCVCILRNLSYRCQEVEDPEYDRHATPQPPQLPSRATASALKVGDSLGCFGAKKKKNEALERQKKESGGAGVSSSGSAGSGGGTPRPHTDPPTGMELLWQPEVVQPYLALLSECSNPETLEAAAGAIQNLAACYWQPSVDIRAAVRKDRGLPVLVELLRMEVDRVVCAVATALRNLAMDQRNKELIGKYAMSDLVQKLPNGNPQHDMGTSDDTIAAVLATLNEVIVRNGDFARSLLEAGGVTRLTYITKQKGRFSARVVKFTSQLLYNMWQHVELREVYKNAGWREYHFLTRTLVARNSSPTSSANNTLSRPISSQGGTRYEDRTLPRVARELNSGQPPVNMPYSRSEELPLSELSHGGPEAQQPGSPQPAQPQQPTLHRPPIGGVPIFPPGPQLRSPPEPVYAQVNKKRDRFQSDQGVQYLPLEQQNSQPAGDSWV</sequence>
<dbReference type="GO" id="GO:0005886">
    <property type="term" value="C:plasma membrane"/>
    <property type="evidence" value="ECO:0007669"/>
    <property type="project" value="TreeGrafter"/>
</dbReference>
<dbReference type="InterPro" id="IPR028435">
    <property type="entry name" value="Plakophilin/d_Catenin"/>
</dbReference>
<feature type="repeat" description="ARM" evidence="6">
    <location>
        <begin position="573"/>
        <end position="616"/>
    </location>
</feature>
<dbReference type="PANTHER" id="PTHR10372:SF27">
    <property type="entry name" value="ADHERENS JUNCTION PROTEIN P120"/>
    <property type="match status" value="1"/>
</dbReference>
<feature type="region of interest" description="Disordered" evidence="7">
    <location>
        <begin position="1000"/>
        <end position="1138"/>
    </location>
</feature>
<dbReference type="InterPro" id="IPR011989">
    <property type="entry name" value="ARM-like"/>
</dbReference>
<dbReference type="Gene3D" id="1.25.10.10">
    <property type="entry name" value="Leucine-rich Repeat Variant"/>
    <property type="match status" value="1"/>
</dbReference>
<dbReference type="AlphaFoldDB" id="A0A6B0VFK5"/>
<evidence type="ECO:0000256" key="7">
    <source>
        <dbReference type="SAM" id="MobiDB-lite"/>
    </source>
</evidence>
<dbReference type="GO" id="GO:0005912">
    <property type="term" value="C:adherens junction"/>
    <property type="evidence" value="ECO:0007669"/>
    <property type="project" value="TreeGrafter"/>
</dbReference>
<feature type="repeat" description="ARM" evidence="6">
    <location>
        <begin position="529"/>
        <end position="574"/>
    </location>
</feature>
<feature type="region of interest" description="Disordered" evidence="7">
    <location>
        <begin position="759"/>
        <end position="796"/>
    </location>
</feature>